<evidence type="ECO:0000313" key="2">
    <source>
        <dbReference type="EMBL" id="SDV51272.1"/>
    </source>
</evidence>
<protein>
    <submittedName>
        <fullName evidence="2">Uncharacterized membrane protein</fullName>
    </submittedName>
</protein>
<keyword evidence="1" id="KW-0812">Transmembrane</keyword>
<name>A0A1H2PVH6_9BURK</name>
<reference evidence="3" key="1">
    <citation type="submission" date="2016-09" db="EMBL/GenBank/DDBJ databases">
        <authorList>
            <person name="Varghese N."/>
            <person name="Submissions S."/>
        </authorList>
    </citation>
    <scope>NUCLEOTIDE SEQUENCE [LARGE SCALE GENOMIC DNA]</scope>
    <source>
        <strain evidence="3">JS23</strain>
    </source>
</reference>
<keyword evidence="1" id="KW-1133">Transmembrane helix</keyword>
<sequence>MNWQEGRQEGRAQRRKADVSDVVDGRVIGNVEDRLRVIMHVIYALYAASWLTGGVSTLVGVIIAYVKRRDAAGTVYASHATWLIRTFWGSLWVGLVGFALMMAGVGLVVLLLLGVWMIYRIVKGWLYLVDRRPLYRQAS</sequence>
<evidence type="ECO:0000256" key="1">
    <source>
        <dbReference type="SAM" id="Phobius"/>
    </source>
</evidence>
<dbReference type="RefSeq" id="WP_235838071.1">
    <property type="nucleotide sequence ID" value="NZ_FNLO01000016.1"/>
</dbReference>
<organism evidence="2 3">
    <name type="scientific">Chitinasiproducens palmae</name>
    <dbReference type="NCBI Taxonomy" id="1770053"/>
    <lineage>
        <taxon>Bacteria</taxon>
        <taxon>Pseudomonadati</taxon>
        <taxon>Pseudomonadota</taxon>
        <taxon>Betaproteobacteria</taxon>
        <taxon>Burkholderiales</taxon>
        <taxon>Burkholderiaceae</taxon>
        <taxon>Chitinasiproducens</taxon>
    </lineage>
</organism>
<gene>
    <name evidence="2" type="ORF">SAMN05216551_11625</name>
</gene>
<keyword evidence="3" id="KW-1185">Reference proteome</keyword>
<feature type="transmembrane region" description="Helical" evidence="1">
    <location>
        <begin position="43"/>
        <end position="66"/>
    </location>
</feature>
<proteinExistence type="predicted"/>
<dbReference type="EMBL" id="FNLO01000016">
    <property type="protein sequence ID" value="SDV51272.1"/>
    <property type="molecule type" value="Genomic_DNA"/>
</dbReference>
<evidence type="ECO:0000313" key="3">
    <source>
        <dbReference type="Proteomes" id="UP000243719"/>
    </source>
</evidence>
<dbReference type="AlphaFoldDB" id="A0A1H2PVH6"/>
<accession>A0A1H2PVH6</accession>
<keyword evidence="1" id="KW-0472">Membrane</keyword>
<dbReference type="STRING" id="1770053.SAMN05216551_11625"/>
<dbReference type="Proteomes" id="UP000243719">
    <property type="component" value="Unassembled WGS sequence"/>
</dbReference>
<feature type="transmembrane region" description="Helical" evidence="1">
    <location>
        <begin position="86"/>
        <end position="119"/>
    </location>
</feature>